<dbReference type="PROSITE" id="PS50011">
    <property type="entry name" value="PROTEIN_KINASE_DOM"/>
    <property type="match status" value="1"/>
</dbReference>
<dbReference type="Gene3D" id="1.10.510.10">
    <property type="entry name" value="Transferase(Phosphotransferase) domain 1"/>
    <property type="match status" value="1"/>
</dbReference>
<evidence type="ECO:0000259" key="11">
    <source>
        <dbReference type="PROSITE" id="PS50011"/>
    </source>
</evidence>
<feature type="compositionally biased region" description="Low complexity" evidence="10">
    <location>
        <begin position="727"/>
        <end position="737"/>
    </location>
</feature>
<keyword evidence="12" id="KW-1185">Reference proteome</keyword>
<evidence type="ECO:0000256" key="9">
    <source>
        <dbReference type="PROSITE-ProRule" id="PRU10141"/>
    </source>
</evidence>
<dbReference type="Pfam" id="PF00069">
    <property type="entry name" value="Pkinase"/>
    <property type="match status" value="1"/>
</dbReference>
<dbReference type="SMART" id="SM00220">
    <property type="entry name" value="S_TKc"/>
    <property type="match status" value="1"/>
</dbReference>
<evidence type="ECO:0000256" key="6">
    <source>
        <dbReference type="ARBA" id="ARBA00022840"/>
    </source>
</evidence>
<dbReference type="InterPro" id="IPR017441">
    <property type="entry name" value="Protein_kinase_ATP_BS"/>
</dbReference>
<evidence type="ECO:0000313" key="13">
    <source>
        <dbReference type="WBParaSite" id="TREG1_41940.1"/>
    </source>
</evidence>
<feature type="region of interest" description="Disordered" evidence="10">
    <location>
        <begin position="534"/>
        <end position="572"/>
    </location>
</feature>
<dbReference type="PROSITE" id="PS00108">
    <property type="entry name" value="PROTEIN_KINASE_ST"/>
    <property type="match status" value="1"/>
</dbReference>
<comment type="catalytic activity">
    <reaction evidence="7">
        <text>L-threonyl-[protein] + ATP = O-phospho-L-threonyl-[protein] + ADP + H(+)</text>
        <dbReference type="Rhea" id="RHEA:46608"/>
        <dbReference type="Rhea" id="RHEA-COMP:11060"/>
        <dbReference type="Rhea" id="RHEA-COMP:11605"/>
        <dbReference type="ChEBI" id="CHEBI:15378"/>
        <dbReference type="ChEBI" id="CHEBI:30013"/>
        <dbReference type="ChEBI" id="CHEBI:30616"/>
        <dbReference type="ChEBI" id="CHEBI:61977"/>
        <dbReference type="ChEBI" id="CHEBI:456216"/>
        <dbReference type="EC" id="2.7.11.1"/>
    </reaction>
</comment>
<feature type="compositionally biased region" description="Low complexity" evidence="10">
    <location>
        <begin position="19"/>
        <end position="32"/>
    </location>
</feature>
<dbReference type="GO" id="GO:0050321">
    <property type="term" value="F:tau-protein kinase activity"/>
    <property type="evidence" value="ECO:0007669"/>
    <property type="project" value="TreeGrafter"/>
</dbReference>
<feature type="region of interest" description="Disordered" evidence="10">
    <location>
        <begin position="1"/>
        <end position="32"/>
    </location>
</feature>
<dbReference type="FunFam" id="1.10.510.10:FF:000571">
    <property type="entry name" value="Maternal embryonic leucine zipper kinase"/>
    <property type="match status" value="1"/>
</dbReference>
<evidence type="ECO:0000256" key="5">
    <source>
        <dbReference type="ARBA" id="ARBA00022777"/>
    </source>
</evidence>
<dbReference type="EC" id="2.7.11.1" evidence="1"/>
<evidence type="ECO:0000256" key="2">
    <source>
        <dbReference type="ARBA" id="ARBA00022527"/>
    </source>
</evidence>
<evidence type="ECO:0000313" key="12">
    <source>
        <dbReference type="Proteomes" id="UP000050795"/>
    </source>
</evidence>
<dbReference type="AlphaFoldDB" id="A0AA85JMN0"/>
<dbReference type="PANTHER" id="PTHR24346:SF74">
    <property type="entry name" value="PROTEIN KINASE DOMAIN-CONTAINING PROTEIN"/>
    <property type="match status" value="1"/>
</dbReference>
<evidence type="ECO:0000256" key="8">
    <source>
        <dbReference type="ARBA" id="ARBA00048679"/>
    </source>
</evidence>
<feature type="region of interest" description="Disordered" evidence="10">
    <location>
        <begin position="727"/>
        <end position="750"/>
    </location>
</feature>
<evidence type="ECO:0000256" key="10">
    <source>
        <dbReference type="SAM" id="MobiDB-lite"/>
    </source>
</evidence>
<reference evidence="13" key="2">
    <citation type="submission" date="2023-11" db="UniProtKB">
        <authorList>
            <consortium name="WormBaseParasite"/>
        </authorList>
    </citation>
    <scope>IDENTIFICATION</scope>
</reference>
<keyword evidence="6 9" id="KW-0067">ATP-binding</keyword>
<dbReference type="GO" id="GO:0000226">
    <property type="term" value="P:microtubule cytoskeleton organization"/>
    <property type="evidence" value="ECO:0007669"/>
    <property type="project" value="TreeGrafter"/>
</dbReference>
<accession>A0AA85JMN0</accession>
<dbReference type="WBParaSite" id="TREG1_41940.1">
    <property type="protein sequence ID" value="TREG1_41940.1"/>
    <property type="gene ID" value="TREG1_41940"/>
</dbReference>
<dbReference type="InterPro" id="IPR000719">
    <property type="entry name" value="Prot_kinase_dom"/>
</dbReference>
<keyword evidence="4 9" id="KW-0547">Nucleotide-binding</keyword>
<dbReference type="Proteomes" id="UP000050795">
    <property type="component" value="Unassembled WGS sequence"/>
</dbReference>
<keyword evidence="5" id="KW-0418">Kinase</keyword>
<feature type="domain" description="Protein kinase" evidence="11">
    <location>
        <begin position="96"/>
        <end position="348"/>
    </location>
</feature>
<keyword evidence="2" id="KW-0723">Serine/threonine-protein kinase</keyword>
<organism evidence="12 13">
    <name type="scientific">Trichobilharzia regenti</name>
    <name type="common">Nasal bird schistosome</name>
    <dbReference type="NCBI Taxonomy" id="157069"/>
    <lineage>
        <taxon>Eukaryota</taxon>
        <taxon>Metazoa</taxon>
        <taxon>Spiralia</taxon>
        <taxon>Lophotrochozoa</taxon>
        <taxon>Platyhelminthes</taxon>
        <taxon>Trematoda</taxon>
        <taxon>Digenea</taxon>
        <taxon>Strigeidida</taxon>
        <taxon>Schistosomatoidea</taxon>
        <taxon>Schistosomatidae</taxon>
        <taxon>Trichobilharzia</taxon>
    </lineage>
</organism>
<name>A0AA85JMN0_TRIRE</name>
<dbReference type="PANTHER" id="PTHR24346">
    <property type="entry name" value="MAP/MICROTUBULE AFFINITY-REGULATING KINASE"/>
    <property type="match status" value="1"/>
</dbReference>
<dbReference type="Gene3D" id="1.10.8.10">
    <property type="entry name" value="DNA helicase RuvA subunit, C-terminal domain"/>
    <property type="match status" value="1"/>
</dbReference>
<dbReference type="InterPro" id="IPR008271">
    <property type="entry name" value="Ser/Thr_kinase_AS"/>
</dbReference>
<evidence type="ECO:0000256" key="4">
    <source>
        <dbReference type="ARBA" id="ARBA00022741"/>
    </source>
</evidence>
<keyword evidence="3" id="KW-0808">Transferase</keyword>
<dbReference type="InterPro" id="IPR011009">
    <property type="entry name" value="Kinase-like_dom_sf"/>
</dbReference>
<dbReference type="GO" id="GO:0005524">
    <property type="term" value="F:ATP binding"/>
    <property type="evidence" value="ECO:0007669"/>
    <property type="project" value="UniProtKB-UniRule"/>
</dbReference>
<feature type="compositionally biased region" description="Low complexity" evidence="10">
    <location>
        <begin position="550"/>
        <end position="571"/>
    </location>
</feature>
<comment type="catalytic activity">
    <reaction evidence="8">
        <text>L-seryl-[protein] + ATP = O-phospho-L-seryl-[protein] + ADP + H(+)</text>
        <dbReference type="Rhea" id="RHEA:17989"/>
        <dbReference type="Rhea" id="RHEA-COMP:9863"/>
        <dbReference type="Rhea" id="RHEA-COMP:11604"/>
        <dbReference type="ChEBI" id="CHEBI:15378"/>
        <dbReference type="ChEBI" id="CHEBI:29999"/>
        <dbReference type="ChEBI" id="CHEBI:30616"/>
        <dbReference type="ChEBI" id="CHEBI:83421"/>
        <dbReference type="ChEBI" id="CHEBI:456216"/>
        <dbReference type="EC" id="2.7.11.1"/>
    </reaction>
</comment>
<dbReference type="PROSITE" id="PS00107">
    <property type="entry name" value="PROTEIN_KINASE_ATP"/>
    <property type="match status" value="1"/>
</dbReference>
<dbReference type="FunFam" id="3.30.200.20:FF:000003">
    <property type="entry name" value="Non-specific serine/threonine protein kinase"/>
    <property type="match status" value="1"/>
</dbReference>
<dbReference type="GO" id="GO:0005737">
    <property type="term" value="C:cytoplasm"/>
    <property type="evidence" value="ECO:0007669"/>
    <property type="project" value="TreeGrafter"/>
</dbReference>
<evidence type="ECO:0000256" key="7">
    <source>
        <dbReference type="ARBA" id="ARBA00047899"/>
    </source>
</evidence>
<sequence length="750" mass="83387">MNASQHGQRDTDSTCDARSATSGSSVSSQDSSRFCQNKDSGNFCVCAAPDCATKKFTPYSKAYPNFNKMTSTMSDTPTMNLPDDLQQSSKPKLGTYVIERTIGKGIFSSVKLARHTITGIFVAIKIIDKSCLSPENLKKVYRESDILKELHHSNVVKLYQVMETQRLLCMVMEYVSNGELFDYIATYGRFSEVDARVKFLDVLSAVDYIHSCGIVHRDLKAENILLDSEMNIKLVDFSFGTHFNSPTHLLNTWCGSPPYAAPEIFLGEPYIGVKADIWSLGVILYVMVCGALPFDAQSLPHLKNQVLSASFRVPYWLSMACEQVIRSMLSREPSERPNTKRISQFPWFTSSTIHSSCYREKNIANVMSNSLATMHLNNQPNNLHKRQILAPNPPGNTKNSNKSTECDLIQPMFILKHCSCDCTSKFSWSKDDLQSPGPNLAAEMRVGKLNELVIMIMESYGMCRTQILKSLLRCAYDHITATYLLLGEKLRLHNLNIDTANTPITDSGIIMPNCDHPRTSCYSIMNPENENVLHTSHPKDAIDNSDSVMIPKSIPSPQPSSSSPISVPPISETDYSNIPSSLPPVFPFSSINPMNMDLPISSCSSSAERLDESTSNLNHYLDNASVDSSYHKDNSLQSIDKLEDNDVNIDEYSVDLPSTSVYNNPTPQFNVPVTELRVVSPVVGNGTTVASPATGGRPQHRVLARRKYGICSPPACLEELTQALISQQQQHQQQSSSMNDRDITDDENFQ</sequence>
<proteinExistence type="predicted"/>
<dbReference type="SUPFAM" id="SSF56112">
    <property type="entry name" value="Protein kinase-like (PK-like)"/>
    <property type="match status" value="1"/>
</dbReference>
<evidence type="ECO:0000256" key="3">
    <source>
        <dbReference type="ARBA" id="ARBA00022679"/>
    </source>
</evidence>
<dbReference type="CDD" id="cd14339">
    <property type="entry name" value="UBA_SNRK"/>
    <property type="match status" value="1"/>
</dbReference>
<reference evidence="12" key="1">
    <citation type="submission" date="2022-06" db="EMBL/GenBank/DDBJ databases">
        <authorList>
            <person name="Berger JAMES D."/>
            <person name="Berger JAMES D."/>
        </authorList>
    </citation>
    <scope>NUCLEOTIDE SEQUENCE [LARGE SCALE GENOMIC DNA]</scope>
</reference>
<feature type="binding site" evidence="9">
    <location>
        <position position="125"/>
    </location>
    <ligand>
        <name>ATP</name>
        <dbReference type="ChEBI" id="CHEBI:30616"/>
    </ligand>
</feature>
<evidence type="ECO:0000256" key="1">
    <source>
        <dbReference type="ARBA" id="ARBA00012513"/>
    </source>
</evidence>
<protein>
    <recommendedName>
        <fullName evidence="1">non-specific serine/threonine protein kinase</fullName>
        <ecNumber evidence="1">2.7.11.1</ecNumber>
    </recommendedName>
</protein>
<dbReference type="GO" id="GO:0035556">
    <property type="term" value="P:intracellular signal transduction"/>
    <property type="evidence" value="ECO:0007669"/>
    <property type="project" value="TreeGrafter"/>
</dbReference>